<accession>A0ABR2U7B7</accession>
<dbReference type="Proteomes" id="UP001396334">
    <property type="component" value="Unassembled WGS sequence"/>
</dbReference>
<organism evidence="1 2">
    <name type="scientific">Hibiscus sabdariffa</name>
    <name type="common">roselle</name>
    <dbReference type="NCBI Taxonomy" id="183260"/>
    <lineage>
        <taxon>Eukaryota</taxon>
        <taxon>Viridiplantae</taxon>
        <taxon>Streptophyta</taxon>
        <taxon>Embryophyta</taxon>
        <taxon>Tracheophyta</taxon>
        <taxon>Spermatophyta</taxon>
        <taxon>Magnoliopsida</taxon>
        <taxon>eudicotyledons</taxon>
        <taxon>Gunneridae</taxon>
        <taxon>Pentapetalae</taxon>
        <taxon>rosids</taxon>
        <taxon>malvids</taxon>
        <taxon>Malvales</taxon>
        <taxon>Malvaceae</taxon>
        <taxon>Malvoideae</taxon>
        <taxon>Hibiscus</taxon>
    </lineage>
</organism>
<dbReference type="EMBL" id="JBBPBN010000001">
    <property type="protein sequence ID" value="KAK9045580.1"/>
    <property type="molecule type" value="Genomic_DNA"/>
</dbReference>
<protein>
    <submittedName>
        <fullName evidence="1">Uncharacterized protein</fullName>
    </submittedName>
</protein>
<proteinExistence type="predicted"/>
<evidence type="ECO:0000313" key="1">
    <source>
        <dbReference type="EMBL" id="KAK9045580.1"/>
    </source>
</evidence>
<evidence type="ECO:0000313" key="2">
    <source>
        <dbReference type="Proteomes" id="UP001396334"/>
    </source>
</evidence>
<keyword evidence="2" id="KW-1185">Reference proteome</keyword>
<name>A0ABR2U7B7_9ROSI</name>
<gene>
    <name evidence="1" type="ORF">V6N11_051489</name>
</gene>
<comment type="caution">
    <text evidence="1">The sequence shown here is derived from an EMBL/GenBank/DDBJ whole genome shotgun (WGS) entry which is preliminary data.</text>
</comment>
<sequence>MHLEVGIVELIPLRILLESGGRSNNPFVYFHSLALEATTVELIPLCTLLESGGRSDDACLFSLPYFGSGAAVVELISLCTLLESGRCSYNPLFIFARLLWKRRSLSGSIYAHFLKVVDALALKATVVELIPSCTLSRSVHKGINSMTTLCLFSLACFGSDSH</sequence>
<reference evidence="1 2" key="1">
    <citation type="journal article" date="2024" name="G3 (Bethesda)">
        <title>Genome assembly of Hibiscus sabdariffa L. provides insights into metabolisms of medicinal natural products.</title>
        <authorList>
            <person name="Kim T."/>
        </authorList>
    </citation>
    <scope>NUCLEOTIDE SEQUENCE [LARGE SCALE GENOMIC DNA]</scope>
    <source>
        <strain evidence="1">TK-2024</strain>
        <tissue evidence="1">Old leaves</tissue>
    </source>
</reference>